<accession>A0A0G4GZA7</accession>
<dbReference type="Pfam" id="PF07727">
    <property type="entry name" value="RVT_2"/>
    <property type="match status" value="1"/>
</dbReference>
<dbReference type="EMBL" id="CDMZ01001710">
    <property type="protein sequence ID" value="CEM36501.1"/>
    <property type="molecule type" value="Genomic_DNA"/>
</dbReference>
<protein>
    <recommendedName>
        <fullName evidence="1">Reverse transcriptase Ty1/copia-type domain-containing protein</fullName>
    </recommendedName>
</protein>
<gene>
    <name evidence="2" type="ORF">Cvel_24012</name>
</gene>
<dbReference type="InterPro" id="IPR013103">
    <property type="entry name" value="RVT_2"/>
</dbReference>
<evidence type="ECO:0000313" key="2">
    <source>
        <dbReference type="EMBL" id="CEM36501.1"/>
    </source>
</evidence>
<reference evidence="2" key="1">
    <citation type="submission" date="2014-11" db="EMBL/GenBank/DDBJ databases">
        <authorList>
            <person name="Otto D Thomas"/>
            <person name="Naeem Raeece"/>
        </authorList>
    </citation>
    <scope>NUCLEOTIDE SEQUENCE</scope>
</reference>
<dbReference type="PhylomeDB" id="A0A0G4GZA7"/>
<sequence length="280" mass="31421">MFTNNTKKYGAVEPDLFEVEREDIVIEDAEVEKNGRLGESTIGTLLREYIEEKEFALSTEPEDRMSGSGVTSFLNSLISASSFFCSDQEVGRVLLTETTHQKVKYESLTPEMRKKCDEARRAELAKLMKYDTYDTVRKENVPAGATVLDILVVDTLKMKAGGEREFKARAVARGDQDARQGMETTTCGCPPDSVRFVLLTALASLNYGKNSIAYLQAKLKSRVPVYVRPPPSHPDRKAGLLWRLKKALYGLKDAGRAFEDHLWEVLRKLGWELSPLSGVF</sequence>
<dbReference type="AlphaFoldDB" id="A0A0G4GZA7"/>
<dbReference type="VEuPathDB" id="CryptoDB:Cvel_24012"/>
<organism evidence="2">
    <name type="scientific">Chromera velia CCMP2878</name>
    <dbReference type="NCBI Taxonomy" id="1169474"/>
    <lineage>
        <taxon>Eukaryota</taxon>
        <taxon>Sar</taxon>
        <taxon>Alveolata</taxon>
        <taxon>Colpodellida</taxon>
        <taxon>Chromeraceae</taxon>
        <taxon>Chromera</taxon>
    </lineage>
</organism>
<proteinExistence type="predicted"/>
<evidence type="ECO:0000259" key="1">
    <source>
        <dbReference type="Pfam" id="PF07727"/>
    </source>
</evidence>
<feature type="domain" description="Reverse transcriptase Ty1/copia-type" evidence="1">
    <location>
        <begin position="133"/>
        <end position="276"/>
    </location>
</feature>
<name>A0A0G4GZA7_9ALVE</name>